<evidence type="ECO:0000259" key="8">
    <source>
        <dbReference type="Pfam" id="PF13186"/>
    </source>
</evidence>
<dbReference type="SUPFAM" id="SSF102114">
    <property type="entry name" value="Radical SAM enzymes"/>
    <property type="match status" value="1"/>
</dbReference>
<dbReference type="SFLD" id="SFLDS00029">
    <property type="entry name" value="Radical_SAM"/>
    <property type="match status" value="1"/>
</dbReference>
<evidence type="ECO:0000256" key="6">
    <source>
        <dbReference type="ARBA" id="ARBA00023014"/>
    </source>
</evidence>
<feature type="domain" description="Radical SAM core" evidence="7">
    <location>
        <begin position="54"/>
        <end position="194"/>
    </location>
</feature>
<evidence type="ECO:0000259" key="7">
    <source>
        <dbReference type="Pfam" id="PF04055"/>
    </source>
</evidence>
<dbReference type="PANTHER" id="PTHR11228:SF34">
    <property type="entry name" value="TUNGSTEN-CONTAINING ALDEHYDE FERREDOXIN OXIDOREDUCTASE COFACTOR MODIFYING PROTEIN"/>
    <property type="match status" value="1"/>
</dbReference>
<feature type="domain" description="4Fe4S-binding SPASM" evidence="8">
    <location>
        <begin position="266"/>
        <end position="345"/>
    </location>
</feature>
<dbReference type="EMBL" id="QFRI01000004">
    <property type="protein sequence ID" value="PWH81675.1"/>
    <property type="molecule type" value="Genomic_DNA"/>
</dbReference>
<dbReference type="Proteomes" id="UP000245375">
    <property type="component" value="Unassembled WGS sequence"/>
</dbReference>
<reference evidence="9 10" key="2">
    <citation type="submission" date="2018-05" db="EMBL/GenBank/DDBJ databases">
        <title>Algibacter marinivivus sp. nov., isolated from sample around a algae.</title>
        <authorList>
            <person name="Zhong X."/>
        </authorList>
    </citation>
    <scope>NUCLEOTIDE SEQUENCE [LARGE SCALE GENOMIC DNA]</scope>
    <source>
        <strain evidence="9 10">ZY111</strain>
    </source>
</reference>
<dbReference type="OrthoDB" id="9763993at2"/>
<evidence type="ECO:0000256" key="4">
    <source>
        <dbReference type="ARBA" id="ARBA00022723"/>
    </source>
</evidence>
<dbReference type="GO" id="GO:0003824">
    <property type="term" value="F:catalytic activity"/>
    <property type="evidence" value="ECO:0007669"/>
    <property type="project" value="InterPro"/>
</dbReference>
<evidence type="ECO:0000256" key="1">
    <source>
        <dbReference type="ARBA" id="ARBA00001966"/>
    </source>
</evidence>
<keyword evidence="2" id="KW-0004">4Fe-4S</keyword>
<dbReference type="SFLD" id="SFLDG01067">
    <property type="entry name" value="SPASM/twitch_domain_containing"/>
    <property type="match status" value="1"/>
</dbReference>
<dbReference type="InterPro" id="IPR050377">
    <property type="entry name" value="Radical_SAM_PqqE_MftC-like"/>
</dbReference>
<dbReference type="InterPro" id="IPR058240">
    <property type="entry name" value="rSAM_sf"/>
</dbReference>
<comment type="caution">
    <text evidence="9">The sequence shown here is derived from an EMBL/GenBank/DDBJ whole genome shotgun (WGS) entry which is preliminary data.</text>
</comment>
<dbReference type="Gene3D" id="3.20.20.70">
    <property type="entry name" value="Aldolase class I"/>
    <property type="match status" value="1"/>
</dbReference>
<evidence type="ECO:0000313" key="9">
    <source>
        <dbReference type="EMBL" id="PWH81675.1"/>
    </source>
</evidence>
<keyword evidence="5" id="KW-0408">Iron</keyword>
<dbReference type="Pfam" id="PF04055">
    <property type="entry name" value="Radical_SAM"/>
    <property type="match status" value="1"/>
</dbReference>
<keyword evidence="6" id="KW-0411">Iron-sulfur</keyword>
<evidence type="ECO:0008006" key="11">
    <source>
        <dbReference type="Google" id="ProtNLM"/>
    </source>
</evidence>
<dbReference type="InterPro" id="IPR023885">
    <property type="entry name" value="4Fe4S-binding_SPASM_dom"/>
</dbReference>
<dbReference type="RefSeq" id="WP_109353597.1">
    <property type="nucleotide sequence ID" value="NZ_QFRI01000004.1"/>
</dbReference>
<dbReference type="Pfam" id="PF13186">
    <property type="entry name" value="SPASM"/>
    <property type="match status" value="1"/>
</dbReference>
<sequence length="385" mass="44489">MNYLSKVKDFFRRNSWITVNLTLKKSYNILKNLTGYLLKKSRLNSWPIILKIDISPLCNLNCTVCVHAKPNGNEKLDNQVFNRKQLMSVSQYQQIINQAKGKVSAVSLYYLGDPIIHPDLVEMCLLTKKAKINVHISTNFSFSLSDEKIQNLVTSGITHFTVCVDGISQDKYELTRVGGKVDRVMDNLTRLCKYRDEYKVNDLSIEVQYIKFRHNIDEFSKAKILFKKIGVDQITSFWGSLGNYTDTDPKQNESNIPRSKGLVPRCMWPYVYMLIKYNGDVIPCCNFRLGQQYTKQKSVILGNVFESSVENIWKSKKYAELRKLVSNPNKIKSNEEMKKSFCYGCPSLFKNSIPEKYINGKDHNFEDIYTLNKKGKPHRKAEGVF</sequence>
<evidence type="ECO:0000256" key="3">
    <source>
        <dbReference type="ARBA" id="ARBA00022691"/>
    </source>
</evidence>
<gene>
    <name evidence="9" type="ORF">DIS18_13415</name>
</gene>
<dbReference type="AlphaFoldDB" id="A0A2U2X1L4"/>
<keyword evidence="10" id="KW-1185">Reference proteome</keyword>
<dbReference type="CDD" id="cd21109">
    <property type="entry name" value="SPASM"/>
    <property type="match status" value="1"/>
</dbReference>
<dbReference type="PANTHER" id="PTHR11228">
    <property type="entry name" value="RADICAL SAM DOMAIN PROTEIN"/>
    <property type="match status" value="1"/>
</dbReference>
<evidence type="ECO:0000313" key="10">
    <source>
        <dbReference type="Proteomes" id="UP000245375"/>
    </source>
</evidence>
<dbReference type="InterPro" id="IPR034391">
    <property type="entry name" value="AdoMet-like_SPASM_containing"/>
</dbReference>
<proteinExistence type="predicted"/>
<dbReference type="CDD" id="cd01335">
    <property type="entry name" value="Radical_SAM"/>
    <property type="match status" value="1"/>
</dbReference>
<dbReference type="GO" id="GO:0046872">
    <property type="term" value="F:metal ion binding"/>
    <property type="evidence" value="ECO:0007669"/>
    <property type="project" value="UniProtKB-KW"/>
</dbReference>
<evidence type="ECO:0000256" key="5">
    <source>
        <dbReference type="ARBA" id="ARBA00023004"/>
    </source>
</evidence>
<comment type="cofactor">
    <cofactor evidence="1">
        <name>[4Fe-4S] cluster</name>
        <dbReference type="ChEBI" id="CHEBI:49883"/>
    </cofactor>
</comment>
<dbReference type="GO" id="GO:0051536">
    <property type="term" value="F:iron-sulfur cluster binding"/>
    <property type="evidence" value="ECO:0007669"/>
    <property type="project" value="UniProtKB-KW"/>
</dbReference>
<accession>A0A2U2X1L4</accession>
<dbReference type="InterPro" id="IPR007197">
    <property type="entry name" value="rSAM"/>
</dbReference>
<keyword evidence="3" id="KW-0949">S-adenosyl-L-methionine</keyword>
<evidence type="ECO:0000256" key="2">
    <source>
        <dbReference type="ARBA" id="ARBA00022485"/>
    </source>
</evidence>
<dbReference type="InterPro" id="IPR013785">
    <property type="entry name" value="Aldolase_TIM"/>
</dbReference>
<keyword evidence="4" id="KW-0479">Metal-binding</keyword>
<name>A0A2U2X1L4_9FLAO</name>
<dbReference type="SFLD" id="SFLDG01387">
    <property type="entry name" value="BtrN-like_SPASM_domain_contain"/>
    <property type="match status" value="1"/>
</dbReference>
<organism evidence="9 10">
    <name type="scientific">Algibacter marinivivus</name>
    <dbReference type="NCBI Taxonomy" id="2100723"/>
    <lineage>
        <taxon>Bacteria</taxon>
        <taxon>Pseudomonadati</taxon>
        <taxon>Bacteroidota</taxon>
        <taxon>Flavobacteriia</taxon>
        <taxon>Flavobacteriales</taxon>
        <taxon>Flavobacteriaceae</taxon>
        <taxon>Algibacter</taxon>
    </lineage>
</organism>
<protein>
    <recommendedName>
        <fullName evidence="11">Radical SAM protein</fullName>
    </recommendedName>
</protein>
<reference evidence="10" key="1">
    <citation type="submission" date="2018-05" db="EMBL/GenBank/DDBJ databases">
        <title>Algibacter marinivivus sp. nov., isolated from sample around a algae.</title>
        <authorList>
            <person name="Lu D."/>
        </authorList>
    </citation>
    <scope>NUCLEOTIDE SEQUENCE [LARGE SCALE GENOMIC DNA]</scope>
    <source>
        <strain evidence="10">ZY111</strain>
    </source>
</reference>